<reference evidence="7" key="1">
    <citation type="submission" date="2022-10" db="EMBL/GenBank/DDBJ databases">
        <title>Novel sulphate-reducing endosymbionts in the free-living metamonad Anaeramoeba.</title>
        <authorList>
            <person name="Jerlstrom-Hultqvist J."/>
            <person name="Cepicka I."/>
            <person name="Gallot-Lavallee L."/>
            <person name="Salas-Leiva D."/>
            <person name="Curtis B.A."/>
            <person name="Zahonova K."/>
            <person name="Pipaliya S."/>
            <person name="Dacks J."/>
            <person name="Roger A.J."/>
        </authorList>
    </citation>
    <scope>NUCLEOTIDE SEQUENCE</scope>
    <source>
        <strain evidence="7">BMAN</strain>
    </source>
</reference>
<dbReference type="Gene3D" id="3.40.20.10">
    <property type="entry name" value="Severin"/>
    <property type="match status" value="1"/>
</dbReference>
<dbReference type="InterPro" id="IPR029006">
    <property type="entry name" value="ADF-H/Gelsolin-like_dom_sf"/>
</dbReference>
<dbReference type="InterPro" id="IPR002108">
    <property type="entry name" value="ADF-H"/>
</dbReference>
<dbReference type="OMA" id="CNAMKRS"/>
<evidence type="ECO:0000256" key="3">
    <source>
        <dbReference type="ARBA" id="ARBA00023203"/>
    </source>
</evidence>
<evidence type="ECO:0000256" key="5">
    <source>
        <dbReference type="ARBA" id="ARBA00038052"/>
    </source>
</evidence>
<dbReference type="GO" id="GO:0005884">
    <property type="term" value="C:actin filament"/>
    <property type="evidence" value="ECO:0007669"/>
    <property type="project" value="TreeGrafter"/>
</dbReference>
<dbReference type="SMART" id="SM00102">
    <property type="entry name" value="ADF"/>
    <property type="match status" value="1"/>
</dbReference>
<accession>A0A9Q0LQN0</accession>
<dbReference type="SUPFAM" id="SSF55753">
    <property type="entry name" value="Actin depolymerizing proteins"/>
    <property type="match status" value="1"/>
</dbReference>
<dbReference type="Proteomes" id="UP001149090">
    <property type="component" value="Unassembled WGS sequence"/>
</dbReference>
<keyword evidence="4" id="KW-0206">Cytoskeleton</keyword>
<dbReference type="AlphaFoldDB" id="A0A9Q0LQN0"/>
<dbReference type="GO" id="GO:0030833">
    <property type="term" value="P:regulation of actin filament polymerization"/>
    <property type="evidence" value="ECO:0007669"/>
    <property type="project" value="TreeGrafter"/>
</dbReference>
<dbReference type="GO" id="GO:0030427">
    <property type="term" value="C:site of polarized growth"/>
    <property type="evidence" value="ECO:0007669"/>
    <property type="project" value="TreeGrafter"/>
</dbReference>
<evidence type="ECO:0000256" key="2">
    <source>
        <dbReference type="ARBA" id="ARBA00022490"/>
    </source>
</evidence>
<gene>
    <name evidence="7" type="ORF">M0811_00271</name>
</gene>
<evidence type="ECO:0000313" key="8">
    <source>
        <dbReference type="Proteomes" id="UP001149090"/>
    </source>
</evidence>
<dbReference type="PROSITE" id="PS51263">
    <property type="entry name" value="ADF_H"/>
    <property type="match status" value="1"/>
</dbReference>
<evidence type="ECO:0000256" key="1">
    <source>
        <dbReference type="ARBA" id="ARBA00004245"/>
    </source>
</evidence>
<dbReference type="PANTHER" id="PTHR10829:SF56">
    <property type="entry name" value="ADF-H DOMAIN-CONTAINING PROTEIN"/>
    <property type="match status" value="1"/>
</dbReference>
<dbReference type="OrthoDB" id="20822at2759"/>
<dbReference type="Pfam" id="PF00241">
    <property type="entry name" value="Cofilin_ADF"/>
    <property type="match status" value="1"/>
</dbReference>
<evidence type="ECO:0000259" key="6">
    <source>
        <dbReference type="PROSITE" id="PS51263"/>
    </source>
</evidence>
<organism evidence="7 8">
    <name type="scientific">Anaeramoeba ignava</name>
    <name type="common">Anaerobic marine amoeba</name>
    <dbReference type="NCBI Taxonomy" id="1746090"/>
    <lineage>
        <taxon>Eukaryota</taxon>
        <taxon>Metamonada</taxon>
        <taxon>Anaeramoebidae</taxon>
        <taxon>Anaeramoeba</taxon>
    </lineage>
</organism>
<protein>
    <submittedName>
        <fullName evidence="7">Coactosin</fullName>
    </submittedName>
</protein>
<feature type="domain" description="ADF-H" evidence="6">
    <location>
        <begin position="8"/>
        <end position="143"/>
    </location>
</feature>
<comment type="subcellular location">
    <subcellularLocation>
        <location evidence="1">Cytoplasm</location>
        <location evidence="1">Cytoskeleton</location>
    </subcellularLocation>
</comment>
<keyword evidence="2" id="KW-0963">Cytoplasm</keyword>
<comment type="caution">
    <text evidence="7">The sequence shown here is derived from an EMBL/GenBank/DDBJ whole genome shotgun (WGS) entry which is preliminary data.</text>
</comment>
<name>A0A9Q0LQN0_ANAIG</name>
<dbReference type="GO" id="GO:0030864">
    <property type="term" value="C:cortical actin cytoskeleton"/>
    <property type="evidence" value="ECO:0007669"/>
    <property type="project" value="TreeGrafter"/>
</dbReference>
<proteinExistence type="inferred from homology"/>
<evidence type="ECO:0000256" key="4">
    <source>
        <dbReference type="ARBA" id="ARBA00023212"/>
    </source>
</evidence>
<dbReference type="GO" id="GO:0051015">
    <property type="term" value="F:actin filament binding"/>
    <property type="evidence" value="ECO:0007669"/>
    <property type="project" value="TreeGrafter"/>
</dbReference>
<dbReference type="CDD" id="cd11282">
    <property type="entry name" value="ADF_coactosin_like"/>
    <property type="match status" value="1"/>
</dbReference>
<dbReference type="EMBL" id="JAPDFW010000059">
    <property type="protein sequence ID" value="KAJ5076951.1"/>
    <property type="molecule type" value="Genomic_DNA"/>
</dbReference>
<keyword evidence="3" id="KW-0009">Actin-binding</keyword>
<evidence type="ECO:0000313" key="7">
    <source>
        <dbReference type="EMBL" id="KAJ5076951.1"/>
    </source>
</evidence>
<sequence length="154" mass="17845">MCDLSDPAIKEAYELNIQIKFKLKIKLNIFFKRIENVHITYEGNSNKLIVKATGEGGIPEFLDQLEDDIVAYVYLRVIAVDDQSRRPKFVLITWIGDKVKIMRKAKVSVHKSDVKRVIQQFAIEMQVFDREDLDIDKIMKEIIKVGGDFIGDRD</sequence>
<dbReference type="PANTHER" id="PTHR10829">
    <property type="entry name" value="CORTACTIN AND DREBRIN"/>
    <property type="match status" value="1"/>
</dbReference>
<keyword evidence="8" id="KW-1185">Reference proteome</keyword>
<dbReference type="FunFam" id="3.40.20.10:FF:000018">
    <property type="entry name" value="Coactosin-like 1"/>
    <property type="match status" value="1"/>
</dbReference>
<comment type="similarity">
    <text evidence="5">Belongs to the actin-binding proteins ADF family. Coactosin subfamily.</text>
</comment>